<dbReference type="EMBL" id="LGRX02001318">
    <property type="protein sequence ID" value="KAK3286336.1"/>
    <property type="molecule type" value="Genomic_DNA"/>
</dbReference>
<reference evidence="2 3" key="1">
    <citation type="journal article" date="2015" name="Genome Biol. Evol.">
        <title>Comparative Genomics of a Bacterivorous Green Alga Reveals Evolutionary Causalities and Consequences of Phago-Mixotrophic Mode of Nutrition.</title>
        <authorList>
            <person name="Burns J.A."/>
            <person name="Paasch A."/>
            <person name="Narechania A."/>
            <person name="Kim E."/>
        </authorList>
    </citation>
    <scope>NUCLEOTIDE SEQUENCE [LARGE SCALE GENOMIC DNA]</scope>
    <source>
        <strain evidence="2 3">PLY_AMNH</strain>
    </source>
</reference>
<feature type="region of interest" description="Disordered" evidence="1">
    <location>
        <begin position="944"/>
        <end position="1015"/>
    </location>
</feature>
<accession>A0AAE0LI88</accession>
<protein>
    <submittedName>
        <fullName evidence="2">Uncharacterized protein</fullName>
    </submittedName>
</protein>
<evidence type="ECO:0000256" key="1">
    <source>
        <dbReference type="SAM" id="MobiDB-lite"/>
    </source>
</evidence>
<sequence length="1087" mass="123420">MKRSADPGVGGCTEGRSVVEADRDILAEPSSSMKTMTHEEQVGVEVPDIKMDSFEEIKCEANLELIQELVAEQSYSAESEEEQFIGLVLHGEVMAVNTAGEKKLLRKGHAFITPDVVPISPTLDNVMFRNAVQVMGATSWPISRPLPAVVLVLNVCLPLKGQQLQKRTLIIENIKRRQMMAERSVLLQELRSTKRELGLIPKFNARERWWEARRLCKDYIRLSNYQNQLNLYDMVQKLIHTEVGYGQDKAKVDPLQQDVVFLKNETRKHSELKAERKLEADAIIKRVQGLGWLEGIDSHNLQEEVKGLEHNLSLSRQKKMLAMISEVWTRRRHHLLNLSTERVPSLPACPPAAHVTWLRTGIDQLLPSGSMYSLGWRVNRPALRGGSKEKLQELWKFFGQEEDFTWMRDELADLSAKEMLYEKDFSTVEGFIRDLRDRMAPINFWYQACLKAKQELEAKGGEQPLSVKRKEEQLFEACLGPPNETLLSKLKQHHEQLEFAVSLAKSMKNLNDSQAQIRETEGWLRCRNHVKLKLQKETQHMKRMLLHPVSPTSRPNTPAVDLSGSGPSVVGARFQRPKTRHQVVFEECLDVQMAHLERMEDGEASFVGQAYTPADYQRIAERKDSYTLDGAALDVREADGEIEGEMSEMEPGPMAGDAGDDEGDEDIENEEELMHLSEILSLKEEMGRNKQYRIELVLKTSEALKELGSDPGDADALMRTWGTGIGDEVLWNCEKGLKNLQGRVTMERLKCRELATECRLIWHSLSHDVRDQENRLEELMVPQRLDLQRKNLEEELAVLRDGVRLRDSRQLRAVTLIQVCFRGLKTRTRLMLIGRHTARVRELQTMLEMDEEEGEKEVRRLLPHMTGIAEMDVGIRCLEKRVEYLQRVLLMRNTQRMSARWQKMKVSEEEQNAALSSVAAMESTNAAIEELSSQGALLEAAYAAPKGKKGKRGKGGRSPSRMPPDSPVSPDHENRAEPETENDTDHEREPQCDTDFSDEIGRINRSKTPSTEECMPSISAEPLLLDAGNYGVGVPRSSTPNVSQRNVAQVPYHPTADLQEQLGQSARNTADEHSILDVPQTVHIPEN</sequence>
<dbReference type="AlphaFoldDB" id="A0AAE0LI88"/>
<feature type="region of interest" description="Disordered" evidence="1">
    <location>
        <begin position="1064"/>
        <end position="1087"/>
    </location>
</feature>
<gene>
    <name evidence="2" type="ORF">CYMTET_6103</name>
</gene>
<keyword evidence="3" id="KW-1185">Reference proteome</keyword>
<feature type="compositionally biased region" description="Basic and acidic residues" evidence="1">
    <location>
        <begin position="970"/>
        <end position="991"/>
    </location>
</feature>
<dbReference type="Proteomes" id="UP001190700">
    <property type="component" value="Unassembled WGS sequence"/>
</dbReference>
<feature type="region of interest" description="Disordered" evidence="1">
    <location>
        <begin position="548"/>
        <end position="568"/>
    </location>
</feature>
<comment type="caution">
    <text evidence="2">The sequence shown here is derived from an EMBL/GenBank/DDBJ whole genome shotgun (WGS) entry which is preliminary data.</text>
</comment>
<organism evidence="2 3">
    <name type="scientific">Cymbomonas tetramitiformis</name>
    <dbReference type="NCBI Taxonomy" id="36881"/>
    <lineage>
        <taxon>Eukaryota</taxon>
        <taxon>Viridiplantae</taxon>
        <taxon>Chlorophyta</taxon>
        <taxon>Pyramimonadophyceae</taxon>
        <taxon>Pyramimonadales</taxon>
        <taxon>Pyramimonadaceae</taxon>
        <taxon>Cymbomonas</taxon>
    </lineage>
</organism>
<feature type="region of interest" description="Disordered" evidence="1">
    <location>
        <begin position="1"/>
        <end position="22"/>
    </location>
</feature>
<feature type="compositionally biased region" description="Basic residues" evidence="1">
    <location>
        <begin position="946"/>
        <end position="955"/>
    </location>
</feature>
<evidence type="ECO:0000313" key="3">
    <source>
        <dbReference type="Proteomes" id="UP001190700"/>
    </source>
</evidence>
<name>A0AAE0LI88_9CHLO</name>
<proteinExistence type="predicted"/>
<feature type="region of interest" description="Disordered" evidence="1">
    <location>
        <begin position="644"/>
        <end position="665"/>
    </location>
</feature>
<evidence type="ECO:0000313" key="2">
    <source>
        <dbReference type="EMBL" id="KAK3286336.1"/>
    </source>
</evidence>